<proteinExistence type="predicted"/>
<reference evidence="2" key="1">
    <citation type="submission" date="2023-01" db="EMBL/GenBank/DDBJ databases">
        <title>Genome assembly of the deep-sea coral Lophelia pertusa.</title>
        <authorList>
            <person name="Herrera S."/>
            <person name="Cordes E."/>
        </authorList>
    </citation>
    <scope>NUCLEOTIDE SEQUENCE</scope>
    <source>
        <strain evidence="2">USNM1676648</strain>
        <tissue evidence="2">Polyp</tissue>
    </source>
</reference>
<evidence type="ECO:0000313" key="2">
    <source>
        <dbReference type="EMBL" id="KAJ7337756.1"/>
    </source>
</evidence>
<dbReference type="EMBL" id="MU827780">
    <property type="protein sequence ID" value="KAJ7337756.1"/>
    <property type="molecule type" value="Genomic_DNA"/>
</dbReference>
<evidence type="ECO:0000256" key="1">
    <source>
        <dbReference type="SAM" id="MobiDB-lite"/>
    </source>
</evidence>
<feature type="compositionally biased region" description="Acidic residues" evidence="1">
    <location>
        <begin position="1"/>
        <end position="10"/>
    </location>
</feature>
<gene>
    <name evidence="2" type="ORF">OS493_007909</name>
</gene>
<sequence length="121" mass="13890">MKQEEEEQGETFDVIITKINTGGSEDGDEEKDRGGMVDNCTQTPRDEDSNKDKEVKVEVEETTGLADSVHQDNKQGEDGGEAEESGADKYDDEDLKKALRRTWRKRAKRRRKLIKKMMRLK</sequence>
<dbReference type="Proteomes" id="UP001163046">
    <property type="component" value="Unassembled WGS sequence"/>
</dbReference>
<comment type="caution">
    <text evidence="2">The sequence shown here is derived from an EMBL/GenBank/DDBJ whole genome shotgun (WGS) entry which is preliminary data.</text>
</comment>
<organism evidence="2 3">
    <name type="scientific">Desmophyllum pertusum</name>
    <dbReference type="NCBI Taxonomy" id="174260"/>
    <lineage>
        <taxon>Eukaryota</taxon>
        <taxon>Metazoa</taxon>
        <taxon>Cnidaria</taxon>
        <taxon>Anthozoa</taxon>
        <taxon>Hexacorallia</taxon>
        <taxon>Scleractinia</taxon>
        <taxon>Caryophylliina</taxon>
        <taxon>Caryophylliidae</taxon>
        <taxon>Desmophyllum</taxon>
    </lineage>
</organism>
<protein>
    <submittedName>
        <fullName evidence="2">Uncharacterized protein</fullName>
    </submittedName>
</protein>
<name>A0A9X0CG88_9CNID</name>
<keyword evidence="3" id="KW-1185">Reference proteome</keyword>
<feature type="region of interest" description="Disordered" evidence="1">
    <location>
        <begin position="1"/>
        <end position="93"/>
    </location>
</feature>
<evidence type="ECO:0000313" key="3">
    <source>
        <dbReference type="Proteomes" id="UP001163046"/>
    </source>
</evidence>
<dbReference type="AlphaFoldDB" id="A0A9X0CG88"/>
<accession>A0A9X0CG88</accession>
<feature type="compositionally biased region" description="Basic and acidic residues" evidence="1">
    <location>
        <begin position="44"/>
        <end position="59"/>
    </location>
</feature>